<dbReference type="RefSeq" id="WP_132196127.1">
    <property type="nucleotide sequence ID" value="NZ_SLWM01000030.1"/>
</dbReference>
<gene>
    <name evidence="2" type="ORF">EV644_13040</name>
</gene>
<evidence type="ECO:0000313" key="2">
    <source>
        <dbReference type="EMBL" id="TCO11598.1"/>
    </source>
</evidence>
<evidence type="ECO:0000313" key="3">
    <source>
        <dbReference type="Proteomes" id="UP000295818"/>
    </source>
</evidence>
<comment type="caution">
    <text evidence="2">The sequence shown here is derived from an EMBL/GenBank/DDBJ whole genome shotgun (WGS) entry which is preliminary data.</text>
</comment>
<accession>A0ABY2BAE3</accession>
<feature type="transmembrane region" description="Helical" evidence="1">
    <location>
        <begin position="20"/>
        <end position="38"/>
    </location>
</feature>
<dbReference type="Pfam" id="PF11292">
    <property type="entry name" value="DUF3093"/>
    <property type="match status" value="1"/>
</dbReference>
<sequence length="159" mass="17010">MGDARADAGAGYRERLSVPVRWWIIAAVAVLTLWVITAVPAGNIAGFAVAGVAAVLLLVLFIRYGGAVVEVDAQQFRAGRASIERTYLGQAEPLTGEDARNAFGRDCDPAAYLVLRSYLPGAVRVKLTDPRDPAPYWLIATRNPERLAAALTTDSVARS</sequence>
<keyword evidence="1" id="KW-0812">Transmembrane</keyword>
<keyword evidence="1" id="KW-1133">Transmembrane helix</keyword>
<organism evidence="2 3">
    <name type="scientific">Kribbella orskensis</name>
    <dbReference type="NCBI Taxonomy" id="2512216"/>
    <lineage>
        <taxon>Bacteria</taxon>
        <taxon>Bacillati</taxon>
        <taxon>Actinomycetota</taxon>
        <taxon>Actinomycetes</taxon>
        <taxon>Propionibacteriales</taxon>
        <taxon>Kribbellaceae</taxon>
        <taxon>Kribbella</taxon>
    </lineage>
</organism>
<dbReference type="InterPro" id="IPR021443">
    <property type="entry name" value="DUF3093"/>
</dbReference>
<feature type="transmembrane region" description="Helical" evidence="1">
    <location>
        <begin position="44"/>
        <end position="62"/>
    </location>
</feature>
<name>A0ABY2BAE3_9ACTN</name>
<protein>
    <submittedName>
        <fullName evidence="2">DUF3093 family protein</fullName>
    </submittedName>
</protein>
<dbReference type="EMBL" id="SLWM01000030">
    <property type="protein sequence ID" value="TCO11598.1"/>
    <property type="molecule type" value="Genomic_DNA"/>
</dbReference>
<keyword evidence="1" id="KW-0472">Membrane</keyword>
<reference evidence="2 3" key="1">
    <citation type="journal article" date="2015" name="Stand. Genomic Sci.">
        <title>Genomic Encyclopedia of Bacterial and Archaeal Type Strains, Phase III: the genomes of soil and plant-associated and newly described type strains.</title>
        <authorList>
            <person name="Whitman W.B."/>
            <person name="Woyke T."/>
            <person name="Klenk H.P."/>
            <person name="Zhou Y."/>
            <person name="Lilburn T.G."/>
            <person name="Beck B.J."/>
            <person name="De Vos P."/>
            <person name="Vandamme P."/>
            <person name="Eisen J.A."/>
            <person name="Garrity G."/>
            <person name="Hugenholtz P."/>
            <person name="Kyrpides N.C."/>
        </authorList>
    </citation>
    <scope>NUCLEOTIDE SEQUENCE [LARGE SCALE GENOMIC DNA]</scope>
    <source>
        <strain evidence="2 3">VKM Ac-2538</strain>
    </source>
</reference>
<proteinExistence type="predicted"/>
<dbReference type="Proteomes" id="UP000295818">
    <property type="component" value="Unassembled WGS sequence"/>
</dbReference>
<evidence type="ECO:0000256" key="1">
    <source>
        <dbReference type="SAM" id="Phobius"/>
    </source>
</evidence>
<keyword evidence="3" id="KW-1185">Reference proteome</keyword>